<feature type="transmembrane region" description="Helical" evidence="6">
    <location>
        <begin position="73"/>
        <end position="98"/>
    </location>
</feature>
<sequence length="594" mass="64643">MSTVTVRSTSIIDPERAMEEGGGESSQQLQQQQQEELVLVRHDSDASSSSSTTTSTSSTTDSSNEDNNNERSLAVTLIGSIANLCSATLGAGILALPYAFYQSGILCGTLLLLISAWATSTSIGLLVEVCAQYKLSSYEKIVERGLGYKSRRIVEISILIFCCGTAVGYVIAVGDIMERIIPFMTIGQKRIAMSIVWLVAMLPLSCLKTMKSLECASSVGIISIITLLVAATVHLIHHIHEQHGGNSDIDHEYDHDVEEELLVSPSPSFLSLIGPANGSWLSVLQACPIFFYAFSCQVNVAQIFHELPPVGSTSSATSSEGKIKNMNLVTVIGVLVCGLLYASVSLVTLLDFGKDMKPNILSCYELHNRSDPLLHTAFLAMALAVVMAFPLNIFPARVSIIMMWENNKKFDNRTIDQQQQQQQQIICCGIGGGDEIEEQVKQPLLSKDHNKNDSNSDYNSVGDTTMDIEDPLRSPSTITQQQQQQQHDVNIIIDVDVDVRQEETHEEEFHFFQHLAVTLLLAGTALGFALVIPNISVVFGLLGGTTSSLLGFIVPGLLGLQLDRTRTSCWVLVICGSIIAVLTTTVTVYSMFRS</sequence>
<organism evidence="8 9">
    <name type="scientific">Fragilariopsis cylindrus CCMP1102</name>
    <dbReference type="NCBI Taxonomy" id="635003"/>
    <lineage>
        <taxon>Eukaryota</taxon>
        <taxon>Sar</taxon>
        <taxon>Stramenopiles</taxon>
        <taxon>Ochrophyta</taxon>
        <taxon>Bacillariophyta</taxon>
        <taxon>Bacillariophyceae</taxon>
        <taxon>Bacillariophycidae</taxon>
        <taxon>Bacillariales</taxon>
        <taxon>Bacillariaceae</taxon>
        <taxon>Fragilariopsis</taxon>
    </lineage>
</organism>
<feature type="transmembrane region" description="Helical" evidence="6">
    <location>
        <begin position="511"/>
        <end position="532"/>
    </location>
</feature>
<gene>
    <name evidence="8" type="ORF">FRACYDRAFT_260630</name>
</gene>
<feature type="transmembrane region" description="Helical" evidence="6">
    <location>
        <begin position="328"/>
        <end position="353"/>
    </location>
</feature>
<dbReference type="GO" id="GO:0015179">
    <property type="term" value="F:L-amino acid transmembrane transporter activity"/>
    <property type="evidence" value="ECO:0007669"/>
    <property type="project" value="TreeGrafter"/>
</dbReference>
<feature type="transmembrane region" description="Helical" evidence="6">
    <location>
        <begin position="373"/>
        <end position="394"/>
    </location>
</feature>
<keyword evidence="2 6" id="KW-0812">Transmembrane</keyword>
<feature type="transmembrane region" description="Helical" evidence="6">
    <location>
        <begin position="538"/>
        <end position="558"/>
    </location>
</feature>
<feature type="transmembrane region" description="Helical" evidence="6">
    <location>
        <begin position="191"/>
        <end position="207"/>
    </location>
</feature>
<name>A0A1E7FLJ8_9STRA</name>
<accession>A0A1E7FLJ8</accession>
<feature type="transmembrane region" description="Helical" evidence="6">
    <location>
        <begin position="570"/>
        <end position="592"/>
    </location>
</feature>
<dbReference type="Proteomes" id="UP000095751">
    <property type="component" value="Unassembled WGS sequence"/>
</dbReference>
<feature type="region of interest" description="Disordered" evidence="5">
    <location>
        <begin position="444"/>
        <end position="466"/>
    </location>
</feature>
<dbReference type="AlphaFoldDB" id="A0A1E7FLJ8"/>
<evidence type="ECO:0000256" key="3">
    <source>
        <dbReference type="ARBA" id="ARBA00022989"/>
    </source>
</evidence>
<feature type="transmembrane region" description="Helical" evidence="6">
    <location>
        <begin position="110"/>
        <end position="131"/>
    </location>
</feature>
<keyword evidence="9" id="KW-1185">Reference proteome</keyword>
<feature type="region of interest" description="Disordered" evidence="5">
    <location>
        <begin position="1"/>
        <end position="68"/>
    </location>
</feature>
<evidence type="ECO:0000259" key="7">
    <source>
        <dbReference type="Pfam" id="PF01490"/>
    </source>
</evidence>
<evidence type="ECO:0000256" key="1">
    <source>
        <dbReference type="ARBA" id="ARBA00004141"/>
    </source>
</evidence>
<evidence type="ECO:0000256" key="2">
    <source>
        <dbReference type="ARBA" id="ARBA00022692"/>
    </source>
</evidence>
<evidence type="ECO:0000256" key="5">
    <source>
        <dbReference type="SAM" id="MobiDB-lite"/>
    </source>
</evidence>
<evidence type="ECO:0000256" key="6">
    <source>
        <dbReference type="SAM" id="Phobius"/>
    </source>
</evidence>
<feature type="domain" description="Amino acid transporter transmembrane" evidence="7">
    <location>
        <begin position="79"/>
        <end position="593"/>
    </location>
</feature>
<keyword evidence="3 6" id="KW-1133">Transmembrane helix</keyword>
<dbReference type="InterPro" id="IPR013057">
    <property type="entry name" value="AA_transpt_TM"/>
</dbReference>
<dbReference type="PANTHER" id="PTHR22950:SF702">
    <property type="entry name" value="AMINO ACID TRANSPORTER PROTEIN"/>
    <property type="match status" value="1"/>
</dbReference>
<protein>
    <submittedName>
        <fullName evidence="8">Aa_trans-domain-containing protein</fullName>
    </submittedName>
</protein>
<keyword evidence="4 6" id="KW-0472">Membrane</keyword>
<feature type="compositionally biased region" description="Polar residues" evidence="5">
    <location>
        <begin position="1"/>
        <end position="11"/>
    </location>
</feature>
<evidence type="ECO:0000256" key="4">
    <source>
        <dbReference type="ARBA" id="ARBA00023136"/>
    </source>
</evidence>
<dbReference type="GO" id="GO:0016020">
    <property type="term" value="C:membrane"/>
    <property type="evidence" value="ECO:0007669"/>
    <property type="project" value="UniProtKB-SubCell"/>
</dbReference>
<evidence type="ECO:0000313" key="8">
    <source>
        <dbReference type="EMBL" id="OEU18955.1"/>
    </source>
</evidence>
<evidence type="ECO:0000313" key="9">
    <source>
        <dbReference type="Proteomes" id="UP000095751"/>
    </source>
</evidence>
<dbReference type="EMBL" id="KV784356">
    <property type="protein sequence ID" value="OEU18955.1"/>
    <property type="molecule type" value="Genomic_DNA"/>
</dbReference>
<feature type="transmembrane region" description="Helical" evidence="6">
    <location>
        <begin position="152"/>
        <end position="171"/>
    </location>
</feature>
<dbReference type="InParanoid" id="A0A1E7FLJ8"/>
<feature type="compositionally biased region" description="Low complexity" evidence="5">
    <location>
        <begin position="25"/>
        <end position="37"/>
    </location>
</feature>
<dbReference type="Pfam" id="PF01490">
    <property type="entry name" value="Aa_trans"/>
    <property type="match status" value="1"/>
</dbReference>
<feature type="transmembrane region" description="Helical" evidence="6">
    <location>
        <begin position="219"/>
        <end position="237"/>
    </location>
</feature>
<feature type="transmembrane region" description="Helical" evidence="6">
    <location>
        <begin position="269"/>
        <end position="294"/>
    </location>
</feature>
<dbReference type="PANTHER" id="PTHR22950">
    <property type="entry name" value="AMINO ACID TRANSPORTER"/>
    <property type="match status" value="1"/>
</dbReference>
<comment type="subcellular location">
    <subcellularLocation>
        <location evidence="1">Membrane</location>
        <topology evidence="1">Multi-pass membrane protein</topology>
    </subcellularLocation>
</comment>
<feature type="compositionally biased region" description="Low complexity" evidence="5">
    <location>
        <begin position="46"/>
        <end position="62"/>
    </location>
</feature>
<dbReference type="OrthoDB" id="28208at2759"/>
<dbReference type="KEGG" id="fcy:FRACYDRAFT_260630"/>
<proteinExistence type="predicted"/>
<reference evidence="8 9" key="1">
    <citation type="submission" date="2016-09" db="EMBL/GenBank/DDBJ databases">
        <title>Extensive genetic diversity and differential bi-allelic expression allows diatom success in the polar Southern Ocean.</title>
        <authorList>
            <consortium name="DOE Joint Genome Institute"/>
            <person name="Mock T."/>
            <person name="Otillar R.P."/>
            <person name="Strauss J."/>
            <person name="Dupont C."/>
            <person name="Frickenhaus S."/>
            <person name="Maumus F."/>
            <person name="Mcmullan M."/>
            <person name="Sanges R."/>
            <person name="Schmutz J."/>
            <person name="Toseland A."/>
            <person name="Valas R."/>
            <person name="Veluchamy A."/>
            <person name="Ward B.J."/>
            <person name="Allen A."/>
            <person name="Barry K."/>
            <person name="Falciatore A."/>
            <person name="Ferrante M."/>
            <person name="Fortunato A.E."/>
            <person name="Gloeckner G."/>
            <person name="Gruber A."/>
            <person name="Hipkin R."/>
            <person name="Janech M."/>
            <person name="Kroth P."/>
            <person name="Leese F."/>
            <person name="Lindquist E."/>
            <person name="Lyon B.R."/>
            <person name="Martin J."/>
            <person name="Mayer C."/>
            <person name="Parker M."/>
            <person name="Quesneville H."/>
            <person name="Raymond J."/>
            <person name="Uhlig C."/>
            <person name="Valentin K.U."/>
            <person name="Worden A.Z."/>
            <person name="Armbrust E.V."/>
            <person name="Bowler C."/>
            <person name="Green B."/>
            <person name="Moulton V."/>
            <person name="Van Oosterhout C."/>
            <person name="Grigoriev I."/>
        </authorList>
    </citation>
    <scope>NUCLEOTIDE SEQUENCE [LARGE SCALE GENOMIC DNA]</scope>
    <source>
        <strain evidence="8 9">CCMP1102</strain>
    </source>
</reference>